<comment type="similarity">
    <text evidence="1">Belongs to the PPP4R2 family.</text>
</comment>
<feature type="compositionally biased region" description="Low complexity" evidence="2">
    <location>
        <begin position="497"/>
        <end position="508"/>
    </location>
</feature>
<feature type="region of interest" description="Disordered" evidence="2">
    <location>
        <begin position="347"/>
        <end position="607"/>
    </location>
</feature>
<dbReference type="VEuPathDB" id="FungiDB:NCU00900"/>
<gene>
    <name evidence="3" type="ORF">NCU00900</name>
</gene>
<dbReference type="GeneID" id="3879966"/>
<proteinExistence type="inferred from homology"/>
<dbReference type="PANTHER" id="PTHR16487">
    <property type="entry name" value="PPP4R2-RELATED PROTEIN"/>
    <property type="match status" value="1"/>
</dbReference>
<dbReference type="STRING" id="367110.Q7SCV4"/>
<protein>
    <recommendedName>
        <fullName evidence="5">Protein phosphatase 4 core regulatory subunit R2</fullName>
    </recommendedName>
</protein>
<feature type="region of interest" description="Disordered" evidence="2">
    <location>
        <begin position="248"/>
        <end position="320"/>
    </location>
</feature>
<dbReference type="GO" id="GO:0005737">
    <property type="term" value="C:cytoplasm"/>
    <property type="evidence" value="ECO:0000318"/>
    <property type="project" value="GO_Central"/>
</dbReference>
<feature type="compositionally biased region" description="Basic and acidic residues" evidence="2">
    <location>
        <begin position="598"/>
        <end position="607"/>
    </location>
</feature>
<evidence type="ECO:0000256" key="2">
    <source>
        <dbReference type="SAM" id="MobiDB-lite"/>
    </source>
</evidence>
<feature type="compositionally biased region" description="Polar residues" evidence="2">
    <location>
        <begin position="69"/>
        <end position="85"/>
    </location>
</feature>
<sequence>MSEMDAEVADDILARVAQDGSMDYSCWPKLLPIVVSRIEKIAHTEFPIPDIPSPQPPARPSSSRFLTPLPSSSDPIDTPLSSQETNNKENDAPTSAPRPPAGDHVASSPPKAPSPNPNATTEMSQAQQPVLPVPVAEMLNGVTSHLTANFPDYPPHTIQRLAELVLKPRPQYRSVVGYLNALDRVVHVTSGANLYPLPPAIPDLSGMMSNGGPVVDKGAPSLSAANNIGSDEALGGALLTPIPWLTRRANGEGGDDDGSISDAGSSSPLSASGASDPNTQHEQQQRALAQQYSHITFAQSSVNPQVRKESTEMIEGPNGMGSIETVSISVNGIPSIGAGGGLLGLSQQPQRGVTQGELLRQEQRAGVVPVSQVTGGNNDNNTAQGYTAAQTTPLSAAAPGEGPSATATTTGSSVDEDIVMGENSDHEEEQEEEVPHARGPQEIGPEDTGPQSARSSIVLSHTGEVDMSALDVEAAVGRRLQSPPATEASRSAQADGTTTTTTTTATTALESGSCDAEKSVPPSPKREAEHDDSELGSTHKRQRTEDKAGTNTAEASSSTTEVTKPDTSEAAKEEEEETAAREEEQAEGGEPSDQQQAEAREEQPKSS</sequence>
<feature type="compositionally biased region" description="Low complexity" evidence="2">
    <location>
        <begin position="395"/>
        <end position="413"/>
    </location>
</feature>
<dbReference type="GO" id="GO:0005634">
    <property type="term" value="C:nucleus"/>
    <property type="evidence" value="ECO:0000318"/>
    <property type="project" value="GO_Central"/>
</dbReference>
<accession>Q7SCV4</accession>
<evidence type="ECO:0000313" key="3">
    <source>
        <dbReference type="EMBL" id="EAA34581.2"/>
    </source>
</evidence>
<feature type="compositionally biased region" description="Polar residues" evidence="2">
    <location>
        <begin position="449"/>
        <end position="459"/>
    </location>
</feature>
<feature type="compositionally biased region" description="Pro residues" evidence="2">
    <location>
        <begin position="49"/>
        <end position="59"/>
    </location>
</feature>
<dbReference type="EMBL" id="CM002236">
    <property type="protein sequence ID" value="EAA34581.2"/>
    <property type="molecule type" value="Genomic_DNA"/>
</dbReference>
<dbReference type="Proteomes" id="UP000001805">
    <property type="component" value="Chromosome 1, Linkage Group I"/>
</dbReference>
<feature type="compositionally biased region" description="Polar residues" evidence="2">
    <location>
        <begin position="371"/>
        <end position="394"/>
    </location>
</feature>
<organism evidence="3 4">
    <name type="scientific">Neurospora crassa (strain ATCC 24698 / 74-OR23-1A / CBS 708.71 / DSM 1257 / FGSC 987)</name>
    <dbReference type="NCBI Taxonomy" id="367110"/>
    <lineage>
        <taxon>Eukaryota</taxon>
        <taxon>Fungi</taxon>
        <taxon>Dikarya</taxon>
        <taxon>Ascomycota</taxon>
        <taxon>Pezizomycotina</taxon>
        <taxon>Sordariomycetes</taxon>
        <taxon>Sordariomycetidae</taxon>
        <taxon>Sordariales</taxon>
        <taxon>Sordariaceae</taxon>
        <taxon>Neurospora</taxon>
    </lineage>
</organism>
<dbReference type="HOGENOM" id="CLU_024587_1_0_1"/>
<feature type="compositionally biased region" description="Polar residues" evidence="2">
    <location>
        <begin position="292"/>
        <end position="304"/>
    </location>
</feature>
<feature type="region of interest" description="Disordered" evidence="2">
    <location>
        <begin position="45"/>
        <end position="127"/>
    </location>
</feature>
<dbReference type="InParanoid" id="Q7SCV4"/>
<dbReference type="GO" id="GO:0030289">
    <property type="term" value="C:protein phosphatase 4 complex"/>
    <property type="evidence" value="ECO:0000318"/>
    <property type="project" value="GO_Central"/>
</dbReference>
<evidence type="ECO:0000256" key="1">
    <source>
        <dbReference type="ARBA" id="ARBA00009207"/>
    </source>
</evidence>
<dbReference type="AlphaFoldDB" id="Q7SCV4"/>
<evidence type="ECO:0008006" key="5">
    <source>
        <dbReference type="Google" id="ProtNLM"/>
    </source>
</evidence>
<evidence type="ECO:0000313" key="4">
    <source>
        <dbReference type="Proteomes" id="UP000001805"/>
    </source>
</evidence>
<dbReference type="Pfam" id="PF09184">
    <property type="entry name" value="PPP4R2"/>
    <property type="match status" value="1"/>
</dbReference>
<dbReference type="PANTHER" id="PTHR16487:SF0">
    <property type="entry name" value="PROTEIN PHOSPHATASE 4 REGULATORY SUBUNIT 2-RELATED"/>
    <property type="match status" value="1"/>
</dbReference>
<name>Q7SCV4_NEUCR</name>
<dbReference type="OrthoDB" id="341898at2759"/>
<dbReference type="KEGG" id="ncr:NCU00900"/>
<reference evidence="3 4" key="1">
    <citation type="journal article" date="2003" name="Nature">
        <title>The genome sequence of the filamentous fungus Neurospora crassa.</title>
        <authorList>
            <person name="Galagan J.E."/>
            <person name="Calvo S.E."/>
            <person name="Borkovich K.A."/>
            <person name="Selker E.U."/>
            <person name="Read N.D."/>
            <person name="Jaffe D."/>
            <person name="FitzHugh W."/>
            <person name="Ma L.J."/>
            <person name="Smirnov S."/>
            <person name="Purcell S."/>
            <person name="Rehman B."/>
            <person name="Elkins T."/>
            <person name="Engels R."/>
            <person name="Wang S."/>
            <person name="Nielsen C.B."/>
            <person name="Butler J."/>
            <person name="Endrizzi M."/>
            <person name="Qui D."/>
            <person name="Ianakiev P."/>
            <person name="Bell-Pedersen D."/>
            <person name="Nelson M.A."/>
            <person name="Werner-Washburne M."/>
            <person name="Selitrennikoff C.P."/>
            <person name="Kinsey J.A."/>
            <person name="Braun E.L."/>
            <person name="Zelter A."/>
            <person name="Schulte U."/>
            <person name="Kothe G.O."/>
            <person name="Jedd G."/>
            <person name="Mewes W."/>
            <person name="Staben C."/>
            <person name="Marcotte E."/>
            <person name="Greenberg D."/>
            <person name="Roy A."/>
            <person name="Foley K."/>
            <person name="Naylor J."/>
            <person name="Stange-Thomann N."/>
            <person name="Barrett R."/>
            <person name="Gnerre S."/>
            <person name="Kamal M."/>
            <person name="Kamvysselis M."/>
            <person name="Mauceli E."/>
            <person name="Bielke C."/>
            <person name="Rudd S."/>
            <person name="Frishman D."/>
            <person name="Krystofova S."/>
            <person name="Rasmussen C."/>
            <person name="Metzenberg R.L."/>
            <person name="Perkins D.D."/>
            <person name="Kroken S."/>
            <person name="Cogoni C."/>
            <person name="Macino G."/>
            <person name="Catcheside D."/>
            <person name="Li W."/>
            <person name="Pratt R.J."/>
            <person name="Osmani S.A."/>
            <person name="DeSouza C.P."/>
            <person name="Glass L."/>
            <person name="Orbach M.J."/>
            <person name="Berglund J.A."/>
            <person name="Voelker R."/>
            <person name="Yarden O."/>
            <person name="Plamann M."/>
            <person name="Seiler S."/>
            <person name="Dunlap J."/>
            <person name="Radford A."/>
            <person name="Aramayo R."/>
            <person name="Natvig D.O."/>
            <person name="Alex L.A."/>
            <person name="Mannhaupt G."/>
            <person name="Ebbole D.J."/>
            <person name="Freitag M."/>
            <person name="Paulsen I."/>
            <person name="Sachs M.S."/>
            <person name="Lander E.S."/>
            <person name="Nusbaum C."/>
            <person name="Birren B."/>
        </authorList>
    </citation>
    <scope>NUCLEOTIDE SEQUENCE [LARGE SCALE GENOMIC DNA]</scope>
    <source>
        <strain evidence="4">ATCC 24698 / 74-OR23-1A / CBS 708.71 / DSM 1257 / FGSC 987</strain>
    </source>
</reference>
<keyword evidence="4" id="KW-1185">Reference proteome</keyword>
<dbReference type="RefSeq" id="XP_963817.2">
    <property type="nucleotide sequence ID" value="XM_958724.2"/>
</dbReference>
<dbReference type="PaxDb" id="5141-EFNCRP00000000589"/>
<feature type="compositionally biased region" description="Acidic residues" evidence="2">
    <location>
        <begin position="414"/>
        <end position="432"/>
    </location>
</feature>
<dbReference type="GO" id="GO:0019888">
    <property type="term" value="F:protein phosphatase regulator activity"/>
    <property type="evidence" value="ECO:0000318"/>
    <property type="project" value="GO_Central"/>
</dbReference>
<feature type="compositionally biased region" description="Low complexity" evidence="2">
    <location>
        <begin position="552"/>
        <end position="561"/>
    </location>
</feature>
<dbReference type="InterPro" id="IPR015267">
    <property type="entry name" value="PPP4R2"/>
</dbReference>
<feature type="compositionally biased region" description="Low complexity" evidence="2">
    <location>
        <begin position="260"/>
        <end position="291"/>
    </location>
</feature>